<keyword evidence="1 4" id="KW-0808">Transferase</keyword>
<dbReference type="SUPFAM" id="SSF53448">
    <property type="entry name" value="Nucleotide-diphospho-sugar transferases"/>
    <property type="match status" value="1"/>
</dbReference>
<comment type="caution">
    <text evidence="4">The sequence shown here is derived from an EMBL/GenBank/DDBJ whole genome shotgun (WGS) entry which is preliminary data.</text>
</comment>
<organism evidence="4 5">
    <name type="scientific">Actinoplanes cyaneus</name>
    <dbReference type="NCBI Taxonomy" id="52696"/>
    <lineage>
        <taxon>Bacteria</taxon>
        <taxon>Bacillati</taxon>
        <taxon>Actinomycetota</taxon>
        <taxon>Actinomycetes</taxon>
        <taxon>Micromonosporales</taxon>
        <taxon>Micromonosporaceae</taxon>
        <taxon>Actinoplanes</taxon>
    </lineage>
</organism>
<name>A0A919IRB4_9ACTN</name>
<evidence type="ECO:0000313" key="5">
    <source>
        <dbReference type="Proteomes" id="UP000619479"/>
    </source>
</evidence>
<evidence type="ECO:0000259" key="2">
    <source>
        <dbReference type="Pfam" id="PF00535"/>
    </source>
</evidence>
<dbReference type="InterPro" id="IPR050834">
    <property type="entry name" value="Glycosyltransf_2"/>
</dbReference>
<dbReference type="EMBL" id="BOMH01000081">
    <property type="protein sequence ID" value="GID70754.1"/>
    <property type="molecule type" value="Genomic_DNA"/>
</dbReference>
<dbReference type="Pfam" id="PF00535">
    <property type="entry name" value="Glycos_transf_2"/>
    <property type="match status" value="1"/>
</dbReference>
<keyword evidence="5" id="KW-1185">Reference proteome</keyword>
<dbReference type="RefSeq" id="WP_203755003.1">
    <property type="nucleotide sequence ID" value="NZ_BAAAUC010000134.1"/>
</dbReference>
<dbReference type="InterPro" id="IPR029044">
    <property type="entry name" value="Nucleotide-diphossugar_trans"/>
</dbReference>
<dbReference type="Gene3D" id="3.90.550.10">
    <property type="entry name" value="Spore Coat Polysaccharide Biosynthesis Protein SpsA, Chain A"/>
    <property type="match status" value="1"/>
</dbReference>
<dbReference type="Pfam" id="PF02709">
    <property type="entry name" value="Glyco_transf_7C"/>
    <property type="match status" value="1"/>
</dbReference>
<proteinExistence type="predicted"/>
<dbReference type="InterPro" id="IPR027791">
    <property type="entry name" value="Galactosyl_T_C"/>
</dbReference>
<sequence>MSSTPACSVIIPTYNRRDLLRLSLNALCDQDIGTDAFEVLVADDGSDDGTAEMVAEFRGRLAVRHLFQPDEGHRVAAARNLGIANATSDVSVLVDSGVLLHSGALRAHLRSHEQDQPAAVIGYVYCFNLDNEDATEMMDTLDFADVDATIARLRSEQRWLDLREEFYAREPGPLRNLPAPWGLYWTCNVSARTSQLRAVGGLDESITSWGSEDIDLGYRLHRDGAIFSLNRDAAAIHHPHPKEWSAESRQGLLRNRRYLAEKYDTPITRLLGVEPMISLFDINDIIRNENLPSCQDYLAAARR</sequence>
<evidence type="ECO:0000313" key="4">
    <source>
        <dbReference type="EMBL" id="GID70754.1"/>
    </source>
</evidence>
<dbReference type="AlphaFoldDB" id="A0A919IRB4"/>
<evidence type="ECO:0000256" key="1">
    <source>
        <dbReference type="ARBA" id="ARBA00022679"/>
    </source>
</evidence>
<gene>
    <name evidence="4" type="ORF">Acy02nite_86350</name>
</gene>
<accession>A0A919IRB4</accession>
<dbReference type="GO" id="GO:0016740">
    <property type="term" value="F:transferase activity"/>
    <property type="evidence" value="ECO:0007669"/>
    <property type="project" value="UniProtKB-KW"/>
</dbReference>
<evidence type="ECO:0000259" key="3">
    <source>
        <dbReference type="Pfam" id="PF02709"/>
    </source>
</evidence>
<dbReference type="InterPro" id="IPR001173">
    <property type="entry name" value="Glyco_trans_2-like"/>
</dbReference>
<feature type="domain" description="Galactosyltransferase C-terminal" evidence="3">
    <location>
        <begin position="180"/>
        <end position="224"/>
    </location>
</feature>
<dbReference type="Proteomes" id="UP000619479">
    <property type="component" value="Unassembled WGS sequence"/>
</dbReference>
<dbReference type="PANTHER" id="PTHR43685:SF3">
    <property type="entry name" value="SLR2126 PROTEIN"/>
    <property type="match status" value="1"/>
</dbReference>
<dbReference type="PANTHER" id="PTHR43685">
    <property type="entry name" value="GLYCOSYLTRANSFERASE"/>
    <property type="match status" value="1"/>
</dbReference>
<protein>
    <submittedName>
        <fullName evidence="4">Glycosyl transferase</fullName>
    </submittedName>
</protein>
<feature type="domain" description="Glycosyltransferase 2-like" evidence="2">
    <location>
        <begin position="8"/>
        <end position="136"/>
    </location>
</feature>
<reference evidence="4" key="1">
    <citation type="submission" date="2021-01" db="EMBL/GenBank/DDBJ databases">
        <title>Whole genome shotgun sequence of Actinoplanes cyaneus NBRC 14990.</title>
        <authorList>
            <person name="Komaki H."/>
            <person name="Tamura T."/>
        </authorList>
    </citation>
    <scope>NUCLEOTIDE SEQUENCE</scope>
    <source>
        <strain evidence="4">NBRC 14990</strain>
    </source>
</reference>